<feature type="compositionally biased region" description="Low complexity" evidence="1">
    <location>
        <begin position="83"/>
        <end position="94"/>
    </location>
</feature>
<organism evidence="2 3">
    <name type="scientific">Methylobacterium fujisawaense</name>
    <dbReference type="NCBI Taxonomy" id="107400"/>
    <lineage>
        <taxon>Bacteria</taxon>
        <taxon>Pseudomonadati</taxon>
        <taxon>Pseudomonadota</taxon>
        <taxon>Alphaproteobacteria</taxon>
        <taxon>Hyphomicrobiales</taxon>
        <taxon>Methylobacteriaceae</taxon>
        <taxon>Methylobacterium</taxon>
    </lineage>
</organism>
<reference evidence="2 3" key="1">
    <citation type="submission" date="2020-08" db="EMBL/GenBank/DDBJ databases">
        <title>Genomic Encyclopedia of Type Strains, Phase IV (KMG-IV): sequencing the most valuable type-strain genomes for metagenomic binning, comparative biology and taxonomic classification.</title>
        <authorList>
            <person name="Goeker M."/>
        </authorList>
    </citation>
    <scope>NUCLEOTIDE SEQUENCE [LARGE SCALE GENOMIC DNA]</scope>
    <source>
        <strain evidence="2 3">DSM 5686</strain>
    </source>
</reference>
<feature type="compositionally biased region" description="Basic and acidic residues" evidence="1">
    <location>
        <begin position="95"/>
        <end position="105"/>
    </location>
</feature>
<feature type="compositionally biased region" description="Acidic residues" evidence="1">
    <location>
        <begin position="118"/>
        <end position="128"/>
    </location>
</feature>
<feature type="compositionally biased region" description="Basic residues" evidence="1">
    <location>
        <begin position="203"/>
        <end position="212"/>
    </location>
</feature>
<dbReference type="RefSeq" id="WP_236961930.1">
    <property type="nucleotide sequence ID" value="NZ_JACJIM010000006.1"/>
</dbReference>
<sequence>MISTRPSFWTTAEIRLNLDMFVPPMCGLECFQGSSYMKRRSARPFMVEVKQTRPARTSLTATEARSRPDKTLWPELAQAAMEPPASVPQAAPAQRPERKAPETPARRVLPSLVPMFEIPDEPVAEPADEAVPAPRVRRPRRTRAPASEQDIAPQVQAAPPRPAAEPPLPVAEAPPLAAASGQGPSPRSTAGRRTKDLRLGERWKRRLPPALR</sequence>
<feature type="compositionally biased region" description="Basic and acidic residues" evidence="1">
    <location>
        <begin position="193"/>
        <end position="202"/>
    </location>
</feature>
<proteinExistence type="predicted"/>
<protein>
    <recommendedName>
        <fullName evidence="4">DNA-binding protein</fullName>
    </recommendedName>
</protein>
<name>A0ABR6DES7_9HYPH</name>
<feature type="compositionally biased region" description="Pro residues" evidence="1">
    <location>
        <begin position="159"/>
        <end position="169"/>
    </location>
</feature>
<dbReference type="Proteomes" id="UP000565455">
    <property type="component" value="Unassembled WGS sequence"/>
</dbReference>
<comment type="caution">
    <text evidence="2">The sequence shown here is derived from an EMBL/GenBank/DDBJ whole genome shotgun (WGS) entry which is preliminary data.</text>
</comment>
<feature type="region of interest" description="Disordered" evidence="1">
    <location>
        <begin position="80"/>
        <end position="212"/>
    </location>
</feature>
<dbReference type="EMBL" id="JACJIM010000006">
    <property type="protein sequence ID" value="MBA9064596.1"/>
    <property type="molecule type" value="Genomic_DNA"/>
</dbReference>
<gene>
    <name evidence="2" type="ORF">GGQ91_004002</name>
</gene>
<keyword evidence="3" id="KW-1185">Reference proteome</keyword>
<evidence type="ECO:0000256" key="1">
    <source>
        <dbReference type="SAM" id="MobiDB-lite"/>
    </source>
</evidence>
<evidence type="ECO:0000313" key="3">
    <source>
        <dbReference type="Proteomes" id="UP000565455"/>
    </source>
</evidence>
<evidence type="ECO:0000313" key="2">
    <source>
        <dbReference type="EMBL" id="MBA9064596.1"/>
    </source>
</evidence>
<evidence type="ECO:0008006" key="4">
    <source>
        <dbReference type="Google" id="ProtNLM"/>
    </source>
</evidence>
<feature type="compositionally biased region" description="Low complexity" evidence="1">
    <location>
        <begin position="170"/>
        <end position="179"/>
    </location>
</feature>
<accession>A0ABR6DES7</accession>
<dbReference type="GeneID" id="96605640"/>